<keyword evidence="2" id="KW-1185">Reference proteome</keyword>
<comment type="caution">
    <text evidence="1">The sequence shown here is derived from an EMBL/GenBank/DDBJ whole genome shotgun (WGS) entry which is preliminary data.</text>
</comment>
<evidence type="ECO:0000313" key="1">
    <source>
        <dbReference type="EMBL" id="GBN69237.1"/>
    </source>
</evidence>
<dbReference type="Proteomes" id="UP000499080">
    <property type="component" value="Unassembled WGS sequence"/>
</dbReference>
<reference evidence="1 2" key="1">
    <citation type="journal article" date="2019" name="Sci. Rep.">
        <title>Orb-weaving spider Araneus ventricosus genome elucidates the spidroin gene catalogue.</title>
        <authorList>
            <person name="Kono N."/>
            <person name="Nakamura H."/>
            <person name="Ohtoshi R."/>
            <person name="Moran D.A.P."/>
            <person name="Shinohara A."/>
            <person name="Yoshida Y."/>
            <person name="Fujiwara M."/>
            <person name="Mori M."/>
            <person name="Tomita M."/>
            <person name="Arakawa K."/>
        </authorList>
    </citation>
    <scope>NUCLEOTIDE SEQUENCE [LARGE SCALE GENOMIC DNA]</scope>
</reference>
<proteinExistence type="predicted"/>
<dbReference type="AlphaFoldDB" id="A0A4Y2R0P4"/>
<protein>
    <submittedName>
        <fullName evidence="1">Uncharacterized protein</fullName>
    </submittedName>
</protein>
<sequence>MGMWSKHLGNPNPDSFVARQASEGALVSDGIVMIIYKGEYLRRQTDYPTVQAASNISNQSSIDGIYMKTKGEFRNKVVHQIALGHILFT</sequence>
<evidence type="ECO:0000313" key="2">
    <source>
        <dbReference type="Proteomes" id="UP000499080"/>
    </source>
</evidence>
<gene>
    <name evidence="1" type="ORF">AVEN_150876_1</name>
</gene>
<dbReference type="EMBL" id="BGPR01141837">
    <property type="protein sequence ID" value="GBN69237.1"/>
    <property type="molecule type" value="Genomic_DNA"/>
</dbReference>
<name>A0A4Y2R0P4_ARAVE</name>
<organism evidence="1 2">
    <name type="scientific">Araneus ventricosus</name>
    <name type="common">Orbweaver spider</name>
    <name type="synonym">Epeira ventricosa</name>
    <dbReference type="NCBI Taxonomy" id="182803"/>
    <lineage>
        <taxon>Eukaryota</taxon>
        <taxon>Metazoa</taxon>
        <taxon>Ecdysozoa</taxon>
        <taxon>Arthropoda</taxon>
        <taxon>Chelicerata</taxon>
        <taxon>Arachnida</taxon>
        <taxon>Araneae</taxon>
        <taxon>Araneomorphae</taxon>
        <taxon>Entelegynae</taxon>
        <taxon>Araneoidea</taxon>
        <taxon>Araneidae</taxon>
        <taxon>Araneus</taxon>
    </lineage>
</organism>
<accession>A0A4Y2R0P4</accession>